<dbReference type="InterPro" id="IPR029068">
    <property type="entry name" value="Glyas_Bleomycin-R_OHBP_Dase"/>
</dbReference>
<protein>
    <recommendedName>
        <fullName evidence="2">VOC domain-containing protein</fullName>
    </recommendedName>
</protein>
<evidence type="ECO:0000259" key="2">
    <source>
        <dbReference type="PROSITE" id="PS51819"/>
    </source>
</evidence>
<dbReference type="GO" id="GO:0046872">
    <property type="term" value="F:metal ion binding"/>
    <property type="evidence" value="ECO:0007669"/>
    <property type="project" value="UniProtKB-KW"/>
</dbReference>
<dbReference type="Proteomes" id="UP000070456">
    <property type="component" value="Unassembled WGS sequence"/>
</dbReference>
<dbReference type="STRING" id="520762.AN619_09600"/>
<reference evidence="3 4" key="1">
    <citation type="submission" date="2015-12" db="EMBL/GenBank/DDBJ databases">
        <title>Draft genome sequence of the thermoanaerobe Thermotalea metallivorans, an isolate from the runoff channel of the Great Artesian Basin, Australia.</title>
        <authorList>
            <person name="Patel B.K."/>
        </authorList>
    </citation>
    <scope>NUCLEOTIDE SEQUENCE [LARGE SCALE GENOMIC DNA]</scope>
    <source>
        <strain evidence="3 4">B2-1</strain>
    </source>
</reference>
<dbReference type="PANTHER" id="PTHR43048">
    <property type="entry name" value="METHYLMALONYL-COA EPIMERASE"/>
    <property type="match status" value="1"/>
</dbReference>
<gene>
    <name evidence="3" type="ORF">AN619_09600</name>
</gene>
<dbReference type="GO" id="GO:0004493">
    <property type="term" value="F:methylmalonyl-CoA epimerase activity"/>
    <property type="evidence" value="ECO:0007669"/>
    <property type="project" value="TreeGrafter"/>
</dbReference>
<dbReference type="SUPFAM" id="SSF54593">
    <property type="entry name" value="Glyoxalase/Bleomycin resistance protein/Dihydroxybiphenyl dioxygenase"/>
    <property type="match status" value="1"/>
</dbReference>
<evidence type="ECO:0000313" key="3">
    <source>
        <dbReference type="EMBL" id="KXG76429.1"/>
    </source>
</evidence>
<name>A0A140L7A4_9FIRM</name>
<keyword evidence="1" id="KW-0479">Metal-binding</keyword>
<dbReference type="GO" id="GO:0046491">
    <property type="term" value="P:L-methylmalonyl-CoA metabolic process"/>
    <property type="evidence" value="ECO:0007669"/>
    <property type="project" value="TreeGrafter"/>
</dbReference>
<sequence>MEIDHIGIAAEDGEKLALLYEKHFGAQKSKKTENEDLGFTSQFIHFEKGKIEILQPMRMNSIIGRFLEKRGEGIHHISFRVNNLEKIVEFMGRDQYDFIDTIQSYDGDGEKLKYIFLHPKCTNGILVELHEVIK</sequence>
<proteinExistence type="predicted"/>
<dbReference type="PROSITE" id="PS51819">
    <property type="entry name" value="VOC"/>
    <property type="match status" value="1"/>
</dbReference>
<dbReference type="OrthoDB" id="9789012at2"/>
<comment type="caution">
    <text evidence="3">The sequence shown here is derived from an EMBL/GenBank/DDBJ whole genome shotgun (WGS) entry which is preliminary data.</text>
</comment>
<feature type="domain" description="VOC" evidence="2">
    <location>
        <begin position="2"/>
        <end position="132"/>
    </location>
</feature>
<dbReference type="InterPro" id="IPR051785">
    <property type="entry name" value="MMCE/EMCE_epimerase"/>
</dbReference>
<accession>A0A140L7A4</accession>
<evidence type="ECO:0000313" key="4">
    <source>
        <dbReference type="Proteomes" id="UP000070456"/>
    </source>
</evidence>
<keyword evidence="4" id="KW-1185">Reference proteome</keyword>
<dbReference type="RefSeq" id="WP_068555335.1">
    <property type="nucleotide sequence ID" value="NZ_LOEE01000027.1"/>
</dbReference>
<dbReference type="EMBL" id="LOEE01000027">
    <property type="protein sequence ID" value="KXG76429.1"/>
    <property type="molecule type" value="Genomic_DNA"/>
</dbReference>
<dbReference type="AlphaFoldDB" id="A0A140L7A4"/>
<evidence type="ECO:0000256" key="1">
    <source>
        <dbReference type="ARBA" id="ARBA00022723"/>
    </source>
</evidence>
<dbReference type="Gene3D" id="3.10.180.10">
    <property type="entry name" value="2,3-Dihydroxybiphenyl 1,2-Dioxygenase, domain 1"/>
    <property type="match status" value="1"/>
</dbReference>
<dbReference type="PANTHER" id="PTHR43048:SF3">
    <property type="entry name" value="METHYLMALONYL-COA EPIMERASE, MITOCHONDRIAL"/>
    <property type="match status" value="1"/>
</dbReference>
<dbReference type="InterPro" id="IPR037523">
    <property type="entry name" value="VOC_core"/>
</dbReference>
<organism evidence="3 4">
    <name type="scientific">Thermotalea metallivorans</name>
    <dbReference type="NCBI Taxonomy" id="520762"/>
    <lineage>
        <taxon>Bacteria</taxon>
        <taxon>Bacillati</taxon>
        <taxon>Bacillota</taxon>
        <taxon>Clostridia</taxon>
        <taxon>Peptostreptococcales</taxon>
        <taxon>Thermotaleaceae</taxon>
        <taxon>Thermotalea</taxon>
    </lineage>
</organism>
<dbReference type="Pfam" id="PF13669">
    <property type="entry name" value="Glyoxalase_4"/>
    <property type="match status" value="1"/>
</dbReference>